<dbReference type="CDD" id="cd06261">
    <property type="entry name" value="TM_PBP2"/>
    <property type="match status" value="1"/>
</dbReference>
<dbReference type="AlphaFoldDB" id="A0A380MPW5"/>
<keyword evidence="4 7" id="KW-0812">Transmembrane</keyword>
<dbReference type="SUPFAM" id="SSF161098">
    <property type="entry name" value="MetI-like"/>
    <property type="match status" value="1"/>
</dbReference>
<evidence type="ECO:0000256" key="3">
    <source>
        <dbReference type="ARBA" id="ARBA00022475"/>
    </source>
</evidence>
<keyword evidence="2 7" id="KW-0813">Transport</keyword>
<comment type="similarity">
    <text evidence="7">Belongs to the binding-protein-dependent transport system permease family.</text>
</comment>
<keyword evidence="10" id="KW-1185">Reference proteome</keyword>
<dbReference type="GO" id="GO:0055085">
    <property type="term" value="P:transmembrane transport"/>
    <property type="evidence" value="ECO:0007669"/>
    <property type="project" value="InterPro"/>
</dbReference>
<accession>A0A380MPW5</accession>
<evidence type="ECO:0000313" key="10">
    <source>
        <dbReference type="Proteomes" id="UP000254601"/>
    </source>
</evidence>
<evidence type="ECO:0000256" key="6">
    <source>
        <dbReference type="ARBA" id="ARBA00023136"/>
    </source>
</evidence>
<evidence type="ECO:0000259" key="8">
    <source>
        <dbReference type="PROSITE" id="PS50928"/>
    </source>
</evidence>
<dbReference type="PANTHER" id="PTHR30151">
    <property type="entry name" value="ALKANE SULFONATE ABC TRANSPORTER-RELATED, MEMBRANE SUBUNIT"/>
    <property type="match status" value="1"/>
</dbReference>
<feature type="domain" description="ABC transmembrane type-1" evidence="8">
    <location>
        <begin position="72"/>
        <end position="252"/>
    </location>
</feature>
<feature type="transmembrane region" description="Helical" evidence="7">
    <location>
        <begin position="201"/>
        <end position="222"/>
    </location>
</feature>
<keyword evidence="3" id="KW-1003">Cell membrane</keyword>
<dbReference type="GO" id="GO:0005886">
    <property type="term" value="C:plasma membrane"/>
    <property type="evidence" value="ECO:0007669"/>
    <property type="project" value="UniProtKB-SubCell"/>
</dbReference>
<dbReference type="InterPro" id="IPR035906">
    <property type="entry name" value="MetI-like_sf"/>
</dbReference>
<dbReference type="PANTHER" id="PTHR30151:SF38">
    <property type="entry name" value="ALIPHATIC SULFONATES TRANSPORT PERMEASE PROTEIN SSUC-RELATED"/>
    <property type="match status" value="1"/>
</dbReference>
<gene>
    <name evidence="9" type="primary">ssuC_2</name>
    <name evidence="9" type="ORF">NCTC13337_00574</name>
</gene>
<comment type="subcellular location">
    <subcellularLocation>
        <location evidence="1 7">Cell membrane</location>
        <topology evidence="1 7">Multi-pass membrane protein</topology>
    </subcellularLocation>
</comment>
<dbReference type="InterPro" id="IPR000515">
    <property type="entry name" value="MetI-like"/>
</dbReference>
<dbReference type="Proteomes" id="UP000254601">
    <property type="component" value="Unassembled WGS sequence"/>
</dbReference>
<evidence type="ECO:0000313" key="9">
    <source>
        <dbReference type="EMBL" id="SUO94106.1"/>
    </source>
</evidence>
<keyword evidence="5 7" id="KW-1133">Transmembrane helix</keyword>
<feature type="transmembrane region" description="Helical" evidence="7">
    <location>
        <begin position="107"/>
        <end position="132"/>
    </location>
</feature>
<sequence length="264" mass="28266">MTENLTPVPLRSRPFHRHIPRWVSPVVFTAIILIWQMASSFGWVNPLALASPAEIWAQLVELYQSGGLAQHMGASVERLAIGWSLGTIFGVVTGVSIGLWTYARAGLLPLVSALFPVPKIALLPLFVVWFGIGEGSKIATILFGVYFPTIIATYAAVDSVDRNLIRMGQSFGLSPTALISKIILPGALPGILAGCRISYSIGITMVVAAEMIGAQTGIGTYILNAGALFRIDQLLAGVVLLSLLGIGGAWLIGLVEKFALRWRE</sequence>
<evidence type="ECO:0000256" key="1">
    <source>
        <dbReference type="ARBA" id="ARBA00004651"/>
    </source>
</evidence>
<feature type="transmembrane region" description="Helical" evidence="7">
    <location>
        <begin position="80"/>
        <end position="100"/>
    </location>
</feature>
<keyword evidence="6 7" id="KW-0472">Membrane</keyword>
<feature type="transmembrane region" description="Helical" evidence="7">
    <location>
        <begin position="138"/>
        <end position="157"/>
    </location>
</feature>
<dbReference type="RefSeq" id="WP_072576357.1">
    <property type="nucleotide sequence ID" value="NZ_LWHB01000065.1"/>
</dbReference>
<reference evidence="9 10" key="1">
    <citation type="submission" date="2018-06" db="EMBL/GenBank/DDBJ databases">
        <authorList>
            <consortium name="Pathogen Informatics"/>
            <person name="Doyle S."/>
        </authorList>
    </citation>
    <scope>NUCLEOTIDE SEQUENCE [LARGE SCALE GENOMIC DNA]</scope>
    <source>
        <strain evidence="9 10">NCTC13337</strain>
    </source>
</reference>
<evidence type="ECO:0000256" key="7">
    <source>
        <dbReference type="RuleBase" id="RU363032"/>
    </source>
</evidence>
<organism evidence="9 10">
    <name type="scientific">Suttonella ornithocola</name>
    <dbReference type="NCBI Taxonomy" id="279832"/>
    <lineage>
        <taxon>Bacteria</taxon>
        <taxon>Pseudomonadati</taxon>
        <taxon>Pseudomonadota</taxon>
        <taxon>Gammaproteobacteria</taxon>
        <taxon>Cardiobacteriales</taxon>
        <taxon>Cardiobacteriaceae</taxon>
        <taxon>Suttonella</taxon>
    </lineage>
</organism>
<dbReference type="Gene3D" id="1.10.3720.10">
    <property type="entry name" value="MetI-like"/>
    <property type="match status" value="1"/>
</dbReference>
<dbReference type="OrthoDB" id="8138334at2"/>
<dbReference type="EMBL" id="UHIC01000001">
    <property type="protein sequence ID" value="SUO94106.1"/>
    <property type="molecule type" value="Genomic_DNA"/>
</dbReference>
<dbReference type="Pfam" id="PF00528">
    <property type="entry name" value="BPD_transp_1"/>
    <property type="match status" value="1"/>
</dbReference>
<proteinExistence type="inferred from homology"/>
<feature type="transmembrane region" description="Helical" evidence="7">
    <location>
        <begin position="234"/>
        <end position="255"/>
    </location>
</feature>
<evidence type="ECO:0000256" key="4">
    <source>
        <dbReference type="ARBA" id="ARBA00022692"/>
    </source>
</evidence>
<evidence type="ECO:0000256" key="5">
    <source>
        <dbReference type="ARBA" id="ARBA00022989"/>
    </source>
</evidence>
<evidence type="ECO:0000256" key="2">
    <source>
        <dbReference type="ARBA" id="ARBA00022448"/>
    </source>
</evidence>
<dbReference type="PROSITE" id="PS50928">
    <property type="entry name" value="ABC_TM1"/>
    <property type="match status" value="1"/>
</dbReference>
<protein>
    <submittedName>
        <fullName evidence="9">Aliphatic sulfonates transport permease protein ssuC</fullName>
    </submittedName>
</protein>
<name>A0A380MPW5_9GAMM</name>
<feature type="transmembrane region" description="Helical" evidence="7">
    <location>
        <begin position="21"/>
        <end position="38"/>
    </location>
</feature>